<sequence length="35" mass="3727">MARKCGKAADDGLALWVKAADEGKVGWGRIIGRKV</sequence>
<accession>A0A0P8AG90</accession>
<protein>
    <submittedName>
        <fullName evidence="1">Uncharacterized protein</fullName>
    </submittedName>
</protein>
<evidence type="ECO:0000313" key="2">
    <source>
        <dbReference type="Proteomes" id="UP000050360"/>
    </source>
</evidence>
<proteinExistence type="predicted"/>
<evidence type="ECO:0000313" key="1">
    <source>
        <dbReference type="EMBL" id="KPQ43363.1"/>
    </source>
</evidence>
<reference evidence="1 2" key="1">
    <citation type="submission" date="2015-09" db="EMBL/GenBank/DDBJ databases">
        <title>A metagenomics-based metabolic model of nitrate-dependent anaerobic oxidation of methane by Methanoperedens-like archaea.</title>
        <authorList>
            <person name="Arshad A."/>
            <person name="Speth D.R."/>
            <person name="De Graaf R.M."/>
            <person name="Op Den Camp H.J."/>
            <person name="Jetten M.S."/>
            <person name="Welte C.U."/>
        </authorList>
    </citation>
    <scope>NUCLEOTIDE SEQUENCE [LARGE SCALE GENOMIC DNA]</scope>
</reference>
<dbReference type="Proteomes" id="UP000050360">
    <property type="component" value="Unassembled WGS sequence"/>
</dbReference>
<gene>
    <name evidence="1" type="ORF">MPEBLZ_02084</name>
</gene>
<dbReference type="EMBL" id="LKCM01000154">
    <property type="protein sequence ID" value="KPQ43363.1"/>
    <property type="molecule type" value="Genomic_DNA"/>
</dbReference>
<organism evidence="1 2">
    <name type="scientific">Candidatus Methanoperedens nitratireducens</name>
    <dbReference type="NCBI Taxonomy" id="1392998"/>
    <lineage>
        <taxon>Archaea</taxon>
        <taxon>Methanobacteriati</taxon>
        <taxon>Methanobacteriota</taxon>
        <taxon>Stenosarchaea group</taxon>
        <taxon>Methanomicrobia</taxon>
        <taxon>Methanosarcinales</taxon>
        <taxon>ANME-2 cluster</taxon>
        <taxon>Candidatus Methanoperedentaceae</taxon>
        <taxon>Candidatus Methanoperedens</taxon>
    </lineage>
</organism>
<dbReference type="AlphaFoldDB" id="A0A0P8AG90"/>
<name>A0A0P8AG90_9EURY</name>
<comment type="caution">
    <text evidence="1">The sequence shown here is derived from an EMBL/GenBank/DDBJ whole genome shotgun (WGS) entry which is preliminary data.</text>
</comment>